<evidence type="ECO:0000313" key="2">
    <source>
        <dbReference type="EMBL" id="KAK7443789.1"/>
    </source>
</evidence>
<reference evidence="2 3" key="1">
    <citation type="submission" date="2024-01" db="EMBL/GenBank/DDBJ databases">
        <title>A draft genome for the cacao thread blight pathogen Marasmiellus scandens.</title>
        <authorList>
            <person name="Baruah I.K."/>
            <person name="Leung J."/>
            <person name="Bukari Y."/>
            <person name="Amoako-Attah I."/>
            <person name="Meinhardt L.W."/>
            <person name="Bailey B.A."/>
            <person name="Cohen S.P."/>
        </authorList>
    </citation>
    <scope>NUCLEOTIDE SEQUENCE [LARGE SCALE GENOMIC DNA]</scope>
    <source>
        <strain evidence="2 3">GH-19</strain>
    </source>
</reference>
<proteinExistence type="predicted"/>
<dbReference type="Proteomes" id="UP001498398">
    <property type="component" value="Unassembled WGS sequence"/>
</dbReference>
<evidence type="ECO:0000259" key="1">
    <source>
        <dbReference type="Pfam" id="PF12937"/>
    </source>
</evidence>
<dbReference type="EMBL" id="JBANRG010000053">
    <property type="protein sequence ID" value="KAK7443789.1"/>
    <property type="molecule type" value="Genomic_DNA"/>
</dbReference>
<sequence length="522" mass="59895">MKNVLDGFSFENELSRLPPLAHPTSDTVHGQRVRLENLVQKHKLALSPMRRLPTEILSYIFIFLQQSLAPHDHELYAGSAESLLDVGKGPSCQRGLGGLTKVCKKWRRVILGTSSLWSRFRLHAGAPNPSPSSTIRRYRKTLENCLKRARGQPLEFSFVTSGEGELEDAFRSTLLSYARQWKRVWWESDTRDFWSIMKELPFLEELIVAAPSWLEAHNTPFLSKSNAPSLKRIQFLVSGGSDIPAPSLQLPWSQLTDYRNFHADHELLSVLKSGSSLKVLHYYAHRSGRLDISQTSTIRHVQLQDFTFIIGTPNLPEVLRYIQLPSLRVLRIGGARSRTQFPNYLPELFPFLHASLCTLTTLHLTYTHGSNELMELLVNPVISSNLTELGMSLVEFDMDFSWRFLELLRIIPSDHSQTDDHRPFKTRLPRLQALLVKVIHERHFRLLPFAHLLEAVYSRIDPLAPVASIRAFEFRTGDDWGDIDIQIHGLQRFSYLWAKTLLKVDINVVRIGSFDSSWDLFR</sequence>
<dbReference type="InterPro" id="IPR001810">
    <property type="entry name" value="F-box_dom"/>
</dbReference>
<organism evidence="2 3">
    <name type="scientific">Marasmiellus scandens</name>
    <dbReference type="NCBI Taxonomy" id="2682957"/>
    <lineage>
        <taxon>Eukaryota</taxon>
        <taxon>Fungi</taxon>
        <taxon>Dikarya</taxon>
        <taxon>Basidiomycota</taxon>
        <taxon>Agaricomycotina</taxon>
        <taxon>Agaricomycetes</taxon>
        <taxon>Agaricomycetidae</taxon>
        <taxon>Agaricales</taxon>
        <taxon>Marasmiineae</taxon>
        <taxon>Omphalotaceae</taxon>
        <taxon>Marasmiellus</taxon>
    </lineage>
</organism>
<feature type="domain" description="F-box" evidence="1">
    <location>
        <begin position="50"/>
        <end position="122"/>
    </location>
</feature>
<name>A0ABR1IXK4_9AGAR</name>
<dbReference type="Gene3D" id="1.20.1280.50">
    <property type="match status" value="1"/>
</dbReference>
<accession>A0ABR1IXK4</accession>
<gene>
    <name evidence="2" type="ORF">VKT23_015570</name>
</gene>
<comment type="caution">
    <text evidence="2">The sequence shown here is derived from an EMBL/GenBank/DDBJ whole genome shotgun (WGS) entry which is preliminary data.</text>
</comment>
<protein>
    <recommendedName>
        <fullName evidence="1">F-box domain-containing protein</fullName>
    </recommendedName>
</protein>
<keyword evidence="3" id="KW-1185">Reference proteome</keyword>
<dbReference type="Pfam" id="PF12937">
    <property type="entry name" value="F-box-like"/>
    <property type="match status" value="1"/>
</dbReference>
<evidence type="ECO:0000313" key="3">
    <source>
        <dbReference type="Proteomes" id="UP001498398"/>
    </source>
</evidence>